<accession>A0A0F8BC50</accession>
<dbReference type="GO" id="GO:0046872">
    <property type="term" value="F:metal ion binding"/>
    <property type="evidence" value="ECO:0007669"/>
    <property type="project" value="InterPro"/>
</dbReference>
<dbReference type="EMBL" id="JJOT01000097">
    <property type="protein sequence ID" value="KKG00527.1"/>
    <property type="molecule type" value="Genomic_DNA"/>
</dbReference>
<gene>
    <name evidence="4" type="ORF">DU40_17855</name>
</gene>
<organism evidence="4 5">
    <name type="scientific">Methanosarcina mazei</name>
    <name type="common">Methanosarcina frisia</name>
    <dbReference type="NCBI Taxonomy" id="2209"/>
    <lineage>
        <taxon>Archaea</taxon>
        <taxon>Methanobacteriati</taxon>
        <taxon>Methanobacteriota</taxon>
        <taxon>Stenosarchaea group</taxon>
        <taxon>Methanomicrobia</taxon>
        <taxon>Methanosarcinales</taxon>
        <taxon>Methanosarcinaceae</taxon>
        <taxon>Methanosarcina</taxon>
    </lineage>
</organism>
<dbReference type="GO" id="GO:0005524">
    <property type="term" value="F:ATP binding"/>
    <property type="evidence" value="ECO:0007669"/>
    <property type="project" value="UniProtKB-UniRule"/>
</dbReference>
<dbReference type="SUPFAM" id="SSF56059">
    <property type="entry name" value="Glutathione synthetase ATP-binding domain-like"/>
    <property type="match status" value="1"/>
</dbReference>
<evidence type="ECO:0000256" key="1">
    <source>
        <dbReference type="ARBA" id="ARBA00001936"/>
    </source>
</evidence>
<dbReference type="AlphaFoldDB" id="A0A0F8BC50"/>
<keyword evidence="2" id="KW-0547">Nucleotide-binding</keyword>
<dbReference type="Proteomes" id="UP000034597">
    <property type="component" value="Unassembled WGS sequence"/>
</dbReference>
<feature type="domain" description="ATP-grasp" evidence="3">
    <location>
        <begin position="122"/>
        <end position="302"/>
    </location>
</feature>
<dbReference type="RefSeq" id="WP_048045764.1">
    <property type="nucleotide sequence ID" value="NZ_JJOT01000097.1"/>
</dbReference>
<dbReference type="PROSITE" id="PS00867">
    <property type="entry name" value="CPSASE_2"/>
    <property type="match status" value="1"/>
</dbReference>
<dbReference type="PATRIC" id="fig|2209.60.peg.3828"/>
<dbReference type="Gene3D" id="3.40.50.20">
    <property type="match status" value="1"/>
</dbReference>
<protein>
    <recommendedName>
        <fullName evidence="3">ATP-grasp domain-containing protein</fullName>
    </recommendedName>
</protein>
<keyword evidence="2" id="KW-0067">ATP-binding</keyword>
<comment type="caution">
    <text evidence="4">The sequence shown here is derived from an EMBL/GenBank/DDBJ whole genome shotgun (WGS) entry which is preliminary data.</text>
</comment>
<evidence type="ECO:0000259" key="3">
    <source>
        <dbReference type="PROSITE" id="PS50975"/>
    </source>
</evidence>
<proteinExistence type="predicted"/>
<evidence type="ECO:0000313" key="5">
    <source>
        <dbReference type="Proteomes" id="UP000034597"/>
    </source>
</evidence>
<dbReference type="PROSITE" id="PS50975">
    <property type="entry name" value="ATP_GRASP"/>
    <property type="match status" value="1"/>
</dbReference>
<reference evidence="4 5" key="1">
    <citation type="journal article" date="2015" name="ISME J.">
        <title>Genomic and phenotypic differentiation among Methanosarcina mazei populations from Columbia River sediment.</title>
        <authorList>
            <person name="Youngblut N.D."/>
            <person name="Wirth J.S."/>
            <person name="Henriksen J.R."/>
            <person name="Smith M."/>
            <person name="Simon H."/>
            <person name="Metcalf W.W."/>
            <person name="Whitaker R.J."/>
        </authorList>
    </citation>
    <scope>NUCLEOTIDE SEQUENCE [LARGE SCALE GENOMIC DNA]</scope>
    <source>
        <strain evidence="4 5">2.F.T.0.2</strain>
    </source>
</reference>
<sequence>MSIKILVTDGPNKTSLTVLRALKNNNYFIGVVSPYPKTTTLASYSRYCNKTHVLSSNVDDIDAYAANLLDILESDNYDVLIPVSLKSYLAVSKYKTDFELITNVVVPDWKSMDVAFNKDKTMDFAINLDVPIPKTTILCSEEDLKRIKNYPIVIKSSDNSGNFVKYCNDEVELLRNFTKLNSISKTNIIAQEYIFGFGCGFYGVYDNGKLMAHFLHKRLKEFPITGGASAVAESYFDERLYTYGKKICDGLKWHGPVMVEFKYDSKIDDYKLIEINPKLWGSLDLTVEAGVNVPKLLIDIACNSNGSLPSMYKYVKYKWMFPDEMKVLISSFSIRNLIEFITIGKNTKTNFYLSDPLPFFVQIMLGFIGCTEILLDRNKKYPHGKTKA</sequence>
<dbReference type="Pfam" id="PF15632">
    <property type="entry name" value="ATPgrasp_Ter"/>
    <property type="match status" value="1"/>
</dbReference>
<dbReference type="InterPro" id="IPR011761">
    <property type="entry name" value="ATP-grasp"/>
</dbReference>
<evidence type="ECO:0000313" key="4">
    <source>
        <dbReference type="EMBL" id="KKG00527.1"/>
    </source>
</evidence>
<evidence type="ECO:0000256" key="2">
    <source>
        <dbReference type="PROSITE-ProRule" id="PRU00409"/>
    </source>
</evidence>
<dbReference type="Gene3D" id="3.30.470.20">
    <property type="entry name" value="ATP-grasp fold, B domain"/>
    <property type="match status" value="1"/>
</dbReference>
<dbReference type="InterPro" id="IPR005479">
    <property type="entry name" value="CPAse_ATP-bd"/>
</dbReference>
<name>A0A0F8BC50_METMZ</name>
<comment type="cofactor">
    <cofactor evidence="1">
        <name>Mn(2+)</name>
        <dbReference type="ChEBI" id="CHEBI:29035"/>
    </cofactor>
</comment>